<feature type="domain" description="Retroviral envelope protein GP41-like" evidence="36">
    <location>
        <begin position="527"/>
        <end position="717"/>
    </location>
</feature>
<feature type="short sequence motif" description="YXXL motif; contains endocytosis signal" evidence="32">
    <location>
        <begin position="709"/>
        <end position="712"/>
    </location>
</feature>
<keyword evidence="30 32" id="KW-0449">Lipoprotein</keyword>
<feature type="disulfide bond" evidence="32">
    <location>
        <begin position="230"/>
        <end position="241"/>
    </location>
</feature>
<comment type="caution">
    <text evidence="32 33">Lacks conserved residue(s) required for the propagation of feature annotation.</text>
</comment>
<comment type="domain">
    <text evidence="32">The YXXL motif is involved in determining the exact site of viral release at the surface of infected mononuclear cells and promotes endocytosis. YXXL and di-leucine endocytosis motifs interact directly or indirectly with the clathrin adapter complexes, opperate independently, and their activities are not additive.</text>
</comment>
<comment type="PTM">
    <text evidence="32">Palmitoylation of the transmembrane protein and of Env polyprotein (prior to its proteolytic cleavage) is essential for their association with host cell membrane lipid rafts. Palmitoylation is therefore required for envelope trafficking to classical lipid rafts, but not for viral replication.</text>
</comment>
<dbReference type="CDD" id="cd09909">
    <property type="entry name" value="HIV-1-like_HR1-HR2"/>
    <property type="match status" value="1"/>
</dbReference>
<keyword evidence="16 32" id="KW-0732">Signal</keyword>
<evidence type="ECO:0000256" key="25">
    <source>
        <dbReference type="ARBA" id="ARBA00023136"/>
    </source>
</evidence>
<feature type="region of interest" description="V5" evidence="32">
    <location>
        <begin position="458"/>
        <end position="468"/>
    </location>
</feature>
<dbReference type="Gene3D" id="1.20.5.490">
    <property type="entry name" value="Single helix bin"/>
    <property type="match status" value="1"/>
</dbReference>
<evidence type="ECO:0000313" key="37">
    <source>
        <dbReference type="EMBL" id="API70243.1"/>
    </source>
</evidence>
<comment type="subcellular location">
    <molecule>Surface protein gp120</molecule>
    <subcellularLocation>
        <location evidence="32">Virion membrane</location>
        <topology evidence="32">Peripheral membrane protein</topology>
    </subcellularLocation>
    <subcellularLocation>
        <location evidence="32">Host cell membrane</location>
        <topology evidence="32">Peripheral membrane protein</topology>
    </subcellularLocation>
    <subcellularLocation>
        <location evidence="32">Host endosome membrane</location>
        <topology evidence="32">Single-pass type I membrane protein</topology>
    </subcellularLocation>
    <text evidence="32">The surface protein is not anchored to the viral envelope, but associates with the extravirion surface through its binding to TM. It is probably concentrated at the site of budding and incorporated into the virions possibly by contacts between the cytoplasmic tail of Env and the N-terminus of Gag.</text>
</comment>
<evidence type="ECO:0000256" key="30">
    <source>
        <dbReference type="ARBA" id="ARBA00023288"/>
    </source>
</evidence>
<evidence type="ECO:0000256" key="3">
    <source>
        <dbReference type="ARBA" id="ARBA00004505"/>
    </source>
</evidence>
<comment type="domain">
    <text evidence="32 33">The 17 amino acids long immunosuppressive region is present in many retroviral envelope proteins. Synthetic peptides derived from this relatively conserved sequence inhibit immune function in vitro and in vivo.</text>
</comment>
<evidence type="ECO:0000256" key="14">
    <source>
        <dbReference type="ARBA" id="ARBA00022692"/>
    </source>
</evidence>
<evidence type="ECO:0000256" key="2">
    <source>
        <dbReference type="ARBA" id="ARBA00004433"/>
    </source>
</evidence>
<keyword evidence="13 32" id="KW-0165">Cleavage on pair of basic residues</keyword>
<dbReference type="InterPro" id="IPR037527">
    <property type="entry name" value="Gp160"/>
</dbReference>
<evidence type="ECO:0000256" key="9">
    <source>
        <dbReference type="ARBA" id="ARBA00022511"/>
    </source>
</evidence>
<evidence type="ECO:0000256" key="22">
    <source>
        <dbReference type="ARBA" id="ARBA00022989"/>
    </source>
</evidence>
<dbReference type="GO" id="GO:0052031">
    <property type="term" value="P:symbiont-mediated perturbation of host defense response"/>
    <property type="evidence" value="ECO:0007669"/>
    <property type="project" value="UniProtKB-UniRule"/>
</dbReference>
<keyword evidence="15 32" id="KW-0053">Apoptosis</keyword>
<dbReference type="GO" id="GO:0016020">
    <property type="term" value="C:membrane"/>
    <property type="evidence" value="ECO:0007669"/>
    <property type="project" value="UniProtKB-UniRule"/>
</dbReference>
<keyword evidence="24 32" id="KW-0175">Coiled coil</keyword>
<comment type="function">
    <text evidence="32">Envelope glycoprotein gp160: Oligomerizes in the host endoplasmic reticulum into predominantly trimers. In a second time, gp160 transits in the host Golgi, where glycosylation is completed. The precursor is then proteolytically cleaved in the trans-Golgi and thereby activated by cellular furin or furin-like proteases to produce gp120 and gp41.</text>
</comment>
<evidence type="ECO:0000256" key="17">
    <source>
        <dbReference type="ARBA" id="ARBA00022804"/>
    </source>
</evidence>
<proteinExistence type="inferred from homology"/>
<evidence type="ECO:0000256" key="34">
    <source>
        <dbReference type="SAM" id="MobiDB-lite"/>
    </source>
</evidence>
<feature type="site" description="Cleavage; by host furin" evidence="32">
    <location>
        <begin position="508"/>
        <end position="509"/>
    </location>
</feature>
<comment type="domain">
    <text evidence="32">The CD4-binding region is targeted by the antibody b12.</text>
</comment>
<feature type="region of interest" description="Fusion peptide" evidence="32">
    <location>
        <begin position="509"/>
        <end position="529"/>
    </location>
</feature>
<keyword evidence="8 32" id="KW-1170">Fusion of virus membrane with host endosomal membrane</keyword>
<evidence type="ECO:0000256" key="7">
    <source>
        <dbReference type="ARBA" id="ARBA00022506"/>
    </source>
</evidence>
<evidence type="ECO:0000256" key="15">
    <source>
        <dbReference type="ARBA" id="ARBA00022703"/>
    </source>
</evidence>
<dbReference type="GO" id="GO:0019082">
    <property type="term" value="P:viral protein processing"/>
    <property type="evidence" value="ECO:0007669"/>
    <property type="project" value="UniProtKB-UniRule"/>
</dbReference>
<feature type="disulfide bond" evidence="32">
    <location>
        <begin position="220"/>
        <end position="249"/>
    </location>
</feature>
<keyword evidence="10 32" id="KW-1165">Clathrin-mediated endocytosis of virus by host</keyword>
<keyword evidence="9 32" id="KW-1032">Host cell membrane</keyword>
<evidence type="ECO:0000256" key="28">
    <source>
        <dbReference type="ARBA" id="ARBA00023180"/>
    </source>
</evidence>
<dbReference type="InterPro" id="IPR036377">
    <property type="entry name" value="Gp120_core_sf"/>
</dbReference>
<dbReference type="Gene3D" id="2.170.40.20">
    <property type="entry name" value="Human immunodeficiency virus 1, Gp160, envelope glycoprotein"/>
    <property type="match status" value="2"/>
</dbReference>
<sequence length="860" mass="97649">MRVRGILRNWQQWWIWGILGFWMLIMGNGGEDLWVTVYYGVPVWKEAKTTLFCASDAKAYEKEVHNVWATHACVPTDPNPQEVVLENVTENFNMWKNDMVDQMHEDIISLWDQSLKPCVKLTPLCVTLHCTNANRTVHIYNGTGEELKEELKKELQNCSFNATTEIRDKKRRVNALFYKLDIVPLSSNSTNEYRLINCNTSTIAQACPKVSFDPIPIHYCAPAGYAILKCNNKIFNGTGPCQNVSTVQCTHGIKPVVSTQLLLNGSLAEEGIIIRSENLTNNVKTIIVHLAKPVRIVCTRPNNNTRESVRIGPGQTFYATGDIIGDIRQAHCNISKKDWNETLQDIGKKLGEHFPNKTIIFEPHSGGDLEIVTHSFNCRGEFFYCNTSQLFNSTYNSKYNDTNSTHENKTITLPCRIKQIINMWQEVGRAMYAPPIVGNITCTSNITGILLTRDGGGSNRTNETFRPGGGDMRDNWRSELYKYKVVEIKPLGVAPTTARRRVVEREKRAVGIGAVFLGFLGVAGSTMGAASMALTVQAKQLLSGIVQQQSNLLRAIEAQQHLLQLTVWGIKQLQTRVLAIERYLKDQQLLGIWGCSGKLICATNVPWNSSWSNRSQTDIWENMTWMQWDREISNYTYTIYRLLEDSQSQQEQNEKDLLALDSWNNLWSWFDISNWLWYIRIFIMIVGGLIGLRIIFGVLSIVRRVRQGYSPLSFQTLTPNPRGPDRLGGTEEEGGEQDRDRSVRLVSGFLSLAWDDLRNLCLFSYHRLKDFILLIARAVELLGRSSLRGLQRGWEVIKYLGSLVQYWGLELKKSAISLLDTIAIAVAEGTDRIIELGQRICRAIRNIPRRLRQGFEAALL</sequence>
<evidence type="ECO:0000256" key="1">
    <source>
        <dbReference type="ARBA" id="ARBA00004402"/>
    </source>
</evidence>
<keyword evidence="21 32" id="KW-1164">Virus endocytosis by host</keyword>
<keyword evidence="22 32" id="KW-1133">Transmembrane helix</keyword>
<keyword evidence="12 32" id="KW-1162">Viral penetration into host cytoplasm</keyword>
<evidence type="ECO:0000256" key="11">
    <source>
        <dbReference type="ARBA" id="ARBA00022581"/>
    </source>
</evidence>
<feature type="domain" description="Human immunodeficiency virus 1 envelope glycoprotein Gp120" evidence="35">
    <location>
        <begin position="33"/>
        <end position="508"/>
    </location>
</feature>
<keyword evidence="27 32" id="KW-1015">Disulfide bond</keyword>
<dbReference type="SUPFAM" id="SSF58069">
    <property type="entry name" value="Virus ectodomain"/>
    <property type="match status" value="1"/>
</dbReference>
<feature type="region of interest" description="Disordered" evidence="34">
    <location>
        <begin position="715"/>
        <end position="740"/>
    </location>
</feature>
<dbReference type="FunFam" id="1.10.287.210:FF:000001">
    <property type="entry name" value="Envelope glycoprotein gp160"/>
    <property type="match status" value="1"/>
</dbReference>
<organismHost>
    <name type="scientific">Homo sapiens</name>
    <name type="common">Human</name>
    <dbReference type="NCBI Taxonomy" id="9606"/>
</organismHost>
<keyword evidence="14 32" id="KW-0812">Transmembrane</keyword>
<comment type="miscellaneous">
    <text evidence="32">Inhibitors targeting HIV-1 viral envelope proteins are used as antiretroviral drugs. Attachment of virions to the cell surface via non-specific interactions and CD4 binding can be blocked by inhibitors that include cyanovirin-N, cyclotriazadisulfonamide analogs, PRO 2000, TNX 355 and PRO 542. In addition, BMS 806 can block CD4-induced conformational changes. Env interactions with the coreceptor molecules can be targeted by CCR5 antagonists including SCH-D, maraviroc (UK 427857) and aplaviroc (GW 873140), and the CXCR4 antagonist AMD 070. Fusion of viral and cellular membranes can be inhibited by peptides such as enfuvirtide and tifuvirtide (T 1249). Resistance to inhibitors associated with mutations in Env are observed. Most of the time, single mutations confer only a modest reduction in drug susceptibility. Combination of several mutations is usually required to develop a high-level drug resistance.</text>
</comment>
<feature type="coiled-coil region" evidence="32">
    <location>
        <begin position="630"/>
        <end position="664"/>
    </location>
</feature>
<feature type="lipid moiety-binding region" description="S-palmitoyl cysteine; by host" evidence="32">
    <location>
        <position position="841"/>
    </location>
</feature>
<evidence type="ECO:0000256" key="19">
    <source>
        <dbReference type="ARBA" id="ARBA00022870"/>
    </source>
</evidence>
<dbReference type="GO" id="GO:1903911">
    <property type="term" value="P:positive regulation of receptor clustering"/>
    <property type="evidence" value="ECO:0007669"/>
    <property type="project" value="UniProtKB-UniRule"/>
</dbReference>
<evidence type="ECO:0000256" key="33">
    <source>
        <dbReference type="RuleBase" id="RU363095"/>
    </source>
</evidence>
<dbReference type="GO" id="GO:0075512">
    <property type="term" value="P:clathrin-dependent endocytosis of virus by host cell"/>
    <property type="evidence" value="ECO:0007669"/>
    <property type="project" value="UniProtKB-UniRule"/>
</dbReference>
<dbReference type="SUPFAM" id="SSF56502">
    <property type="entry name" value="gp120 core"/>
    <property type="match status" value="2"/>
</dbReference>
<reference evidence="37" key="1">
    <citation type="submission" date="2016-02" db="EMBL/GenBank/DDBJ databases">
        <title>Characterization of near full-length genome sequences for standard panels of HIV-1 isolates established at the External Quality Assurance Program Oversight Laboratory (EQAPOL).</title>
        <authorList>
            <person name="Hora B."/>
            <person name="Chen Y."/>
            <person name="Sanabani S."/>
            <person name="Busch M.P."/>
            <person name="Denny T.N."/>
            <person name="Gao F."/>
        </authorList>
    </citation>
    <scope>NUCLEOTIDE SEQUENCE</scope>
    <source>
        <strain evidence="37">DEMC13ZA149</strain>
    </source>
</reference>
<dbReference type="InterPro" id="IPR000328">
    <property type="entry name" value="GP41-like"/>
</dbReference>
<dbReference type="GO" id="GO:0055036">
    <property type="term" value="C:virion membrane"/>
    <property type="evidence" value="ECO:0007669"/>
    <property type="project" value="UniProtKB-SubCell"/>
</dbReference>
<comment type="PTM">
    <text evidence="32">Highly glycosylated by host. The high number of glycan on the protein is reffered to as 'glycan shield' because it contributes to hide protein sequence from adaptive immune system.</text>
</comment>
<keyword evidence="17 32" id="KW-1161">Viral attachment to host cell</keyword>
<keyword evidence="26 32" id="KW-0564">Palmitate</keyword>
<keyword evidence="20 32" id="KW-0261">Viral envelope protein</keyword>
<dbReference type="FunFam" id="2.170.40.20:FF:000003">
    <property type="entry name" value="Envelope glycoprotein gp160"/>
    <property type="match status" value="1"/>
</dbReference>
<feature type="region of interest" description="Immunosuppression" evidence="32">
    <location>
        <begin position="571"/>
        <end position="589"/>
    </location>
</feature>
<dbReference type="HAMAP" id="MF_04083">
    <property type="entry name" value="HIV_ENV"/>
    <property type="match status" value="1"/>
</dbReference>
<keyword evidence="19 32" id="KW-1043">Host membrane</keyword>
<organism evidence="37">
    <name type="scientific">Human immunodeficiency virus type 1</name>
    <name type="common">HIV-1</name>
    <dbReference type="NCBI Taxonomy" id="11676"/>
    <lineage>
        <taxon>Viruses</taxon>
        <taxon>Riboviria</taxon>
        <taxon>Pararnavirae</taxon>
        <taxon>Artverviricota</taxon>
        <taxon>Revtraviricetes</taxon>
        <taxon>Ortervirales</taxon>
        <taxon>Retroviridae</taxon>
        <taxon>Orthoretrovirinae</taxon>
        <taxon>Lentivirus</taxon>
        <taxon>Lentivirus humimdef1</taxon>
    </lineage>
</organism>
<protein>
    <recommendedName>
        <fullName evidence="32">Envelope glycoprotein gp160</fullName>
    </recommendedName>
    <alternativeName>
        <fullName evidence="32">Env polyprotein</fullName>
    </alternativeName>
    <component>
        <recommendedName>
            <fullName evidence="32">Surface protein gp120</fullName>
            <shortName evidence="32">SU</shortName>
        </recommendedName>
        <alternativeName>
            <fullName evidence="32">Glycoprotein 120</fullName>
            <shortName evidence="32">gp120</shortName>
        </alternativeName>
    </component>
    <component>
        <recommendedName>
            <fullName evidence="32">Transmembrane protein gp41</fullName>
            <shortName evidence="32">TM</shortName>
        </recommendedName>
        <alternativeName>
            <fullName evidence="32">Glycoprotein 41</fullName>
            <shortName evidence="32">gp41</shortName>
        </alternativeName>
    </component>
</protein>
<dbReference type="Gene3D" id="1.10.287.210">
    <property type="match status" value="1"/>
</dbReference>
<evidence type="ECO:0000256" key="12">
    <source>
        <dbReference type="ARBA" id="ARBA00022595"/>
    </source>
</evidence>
<keyword evidence="23 32" id="KW-1039">Host endosome</keyword>
<evidence type="ECO:0000256" key="4">
    <source>
        <dbReference type="ARBA" id="ARBA00004563"/>
    </source>
</evidence>
<feature type="chain" id="PRO_5023302148" description="Transmembrane protein gp41" evidence="32">
    <location>
        <begin position="509"/>
        <end position="860"/>
    </location>
</feature>
<dbReference type="InterPro" id="IPR000777">
    <property type="entry name" value="HIV1_Gp120"/>
</dbReference>
<name>A0A1L4AN74_HV1</name>
<comment type="subcellular location">
    <molecule>Transmembrane protein gp41</molecule>
    <subcellularLocation>
        <location evidence="32">Virion membrane</location>
        <topology evidence="32">Single-pass type I membrane protein</topology>
    </subcellularLocation>
    <subcellularLocation>
        <location evidence="32">Host cell membrane</location>
        <topology evidence="32">Single-pass type I membrane protein</topology>
    </subcellularLocation>
    <subcellularLocation>
        <location evidence="32">Host endosome membrane</location>
        <topology evidence="32">Single-pass type I membrane protein</topology>
    </subcellularLocation>
    <text evidence="32">It is probably concentrated at the site of budding and incorporated into the virions possibly by contacts between the cytoplasmic tail of Env and the N-terminus of Gag.</text>
</comment>
<evidence type="ECO:0000256" key="26">
    <source>
        <dbReference type="ARBA" id="ARBA00023139"/>
    </source>
</evidence>
<keyword evidence="25 32" id="KW-0472">Membrane</keyword>
<dbReference type="EMBL" id="KU749416">
    <property type="protein sequence ID" value="API70243.1"/>
    <property type="molecule type" value="Genomic_RNA"/>
</dbReference>
<evidence type="ECO:0000256" key="13">
    <source>
        <dbReference type="ARBA" id="ARBA00022685"/>
    </source>
</evidence>
<gene>
    <name evidence="32 37" type="primary">env</name>
</gene>
<evidence type="ECO:0000256" key="16">
    <source>
        <dbReference type="ARBA" id="ARBA00022729"/>
    </source>
</evidence>
<evidence type="ECO:0000256" key="29">
    <source>
        <dbReference type="ARBA" id="ARBA00023280"/>
    </source>
</evidence>
<evidence type="ECO:0000256" key="20">
    <source>
        <dbReference type="ARBA" id="ARBA00022879"/>
    </source>
</evidence>
<comment type="domain">
    <text evidence="32">The membrane proximal external region (MPER) present in gp41 is a tryptophan-rich region recognized by the antibodies 2F5, Z13, and 4E10. MPER seems to play a role in fusion.</text>
</comment>
<comment type="function">
    <text evidence="32">Surface protein gp120: Attaches the virus to the host lymphoid cell by binding to the primary receptor CD4. This interaction induces a structural rearrangement creating a high affinity binding site for a chemokine coreceptor like CXCR4 and/or CCR5. Acts as a ligand for CD209/DC-SIGN and CLEC4M/DC-SIGNR, which are respectively found on dendritic cells (DCs), and on endothelial cells of liver sinusoids and lymph node sinuses. These interactions allow capture of viral particles at mucosal surfaces by these cells and subsequent transmission to permissive cells. HIV subverts the migration properties of dendritic cells to gain access to CD4+ T-cells in lymph nodes. Virus transmission to permissive T-cells occurs either in trans (without DCs infection, through viral capture and transmission), or in cis (following DCs productive infection, through the usual CD4-gp120 interaction), thereby inducing a robust infection. In trans infection, bound virions remain infectious over days and it is proposed that they are not degraded, but protected in non-lysosomal acidic organelles within the DCs close to the cell membrane thus contributing to the viral infectious potential during DCs' migration from the periphery to the lymphoid tissues. On arrival at lymphoid tissues, intact virions recycle back to DCs' cell surface allowing virus transmission to CD4+ T-cells.</text>
</comment>
<feature type="lipid moiety-binding region" description="S-palmitoyl cysteine; by host" evidence="32">
    <location>
        <position position="761"/>
    </location>
</feature>
<comment type="similarity">
    <text evidence="32">Belongs to the HIV-1 env protein family.</text>
</comment>
<evidence type="ECO:0000256" key="27">
    <source>
        <dbReference type="ARBA" id="ARBA00023157"/>
    </source>
</evidence>
<dbReference type="FunFam" id="2.170.40.20:FF:000001">
    <property type="entry name" value="Envelope glycoprotein gp160"/>
    <property type="match status" value="1"/>
</dbReference>
<comment type="PTM">
    <text evidence="32">Specific enzymatic cleavages in vivo yield mature proteins. Envelope glycoproteins are synthesized as a inactive precursor that is heavily N-glycosylated and processed likely by host cell furin in the Golgi to yield the mature SU and TM proteins. The cleavage site between SU and TM requires the minimal sequence [KR]-X-[KR]-R. About 2 of the 9 disulfide bonds of gp41 are reduced by P4HB/PDI, following binding to CD4 receptor.</text>
</comment>
<evidence type="ECO:0000256" key="10">
    <source>
        <dbReference type="ARBA" id="ARBA00022570"/>
    </source>
</evidence>
<evidence type="ECO:0000256" key="6">
    <source>
        <dbReference type="ARBA" id="ARBA00004650"/>
    </source>
</evidence>
<dbReference type="Pfam" id="PF00517">
    <property type="entry name" value="GP41"/>
    <property type="match status" value="1"/>
</dbReference>
<keyword evidence="29 32" id="KW-0899">Viral immunoevasion</keyword>
<evidence type="ECO:0000256" key="31">
    <source>
        <dbReference type="ARBA" id="ARBA00023296"/>
    </source>
</evidence>
<comment type="miscellaneous">
    <text evidence="32">HIV-1 lineages are divided in three main groups, M (for Major), O (for Outlier), and N (for New, or Non-M, Non-O). The vast majority of strains found worldwide belong to the group M. Group O seems to be endemic to and largely confined to Cameroon and neighboring countries in West Central Africa, where these viruses represent a small minority of HIV-1 strains. The group N is represented by a limited number of isolates from Cameroonian persons. The group M is further subdivided in 9 clades or subtypes (A to D, F to H, J and K).</text>
</comment>
<feature type="topological domain" description="Cytoplasmic" evidence="32">
    <location>
        <begin position="703"/>
        <end position="860"/>
    </location>
</feature>
<evidence type="ECO:0000256" key="24">
    <source>
        <dbReference type="ARBA" id="ARBA00023054"/>
    </source>
</evidence>
<evidence type="ECO:0000256" key="21">
    <source>
        <dbReference type="ARBA" id="ARBA00022890"/>
    </source>
</evidence>
<comment type="subcellular location">
    <subcellularLocation>
        <location evidence="3">Host cell membrane</location>
        <topology evidence="3">Peripheral membrane protein</topology>
    </subcellularLocation>
    <subcellularLocation>
        <location evidence="1">Host cell membrane</location>
        <topology evidence="1">Single-pass type I membrane protein</topology>
    </subcellularLocation>
    <subcellularLocation>
        <location evidence="2">Host endosome membrane</location>
        <topology evidence="2">Peripheral membrane protein</topology>
    </subcellularLocation>
    <subcellularLocation>
        <location evidence="5">Host endosome membrane</location>
        <topology evidence="5">Single-pass type I membrane protein</topology>
    </subcellularLocation>
    <subcellularLocation>
        <location evidence="6">Virion membrane</location>
        <topology evidence="6">Peripheral membrane protein</topology>
    </subcellularLocation>
    <subcellularLocation>
        <location evidence="4">Virion membrane</location>
        <topology evidence="4">Single-pass type I membrane protein</topology>
    </subcellularLocation>
</comment>
<evidence type="ECO:0000256" key="18">
    <source>
        <dbReference type="ARBA" id="ARBA00022844"/>
    </source>
</evidence>
<feature type="chain" id="PRO_5023302149" description="Envelope glycoprotein gp160" evidence="32">
    <location>
        <begin position="32"/>
        <end position="860"/>
    </location>
</feature>
<evidence type="ECO:0000256" key="32">
    <source>
        <dbReference type="HAMAP-Rule" id="MF_04083"/>
    </source>
</evidence>
<feature type="disulfide bond" evidence="32">
    <location>
        <begin position="595"/>
        <end position="601"/>
    </location>
</feature>
<feature type="region of interest" description="MPER; binding to GalCer" evidence="32">
    <location>
        <begin position="659"/>
        <end position="680"/>
    </location>
</feature>
<comment type="subunit">
    <text evidence="32">The mature envelope protein (Env) consists of a homotrimer of non-covalently associated gp120-gp41 heterodimers. The resulting complex protrudes from the virus surface as a spike. There seems to be as few as 10 spikes on the average virion. Surface protein gp120 interacts with host CD4, CCR5 and CXCR4. Gp120 also interacts with the C-type lectins CD209/DC-SIGN and CLEC4M/DC-SIGNR (collectively referred to as DC-SIGN(R)). Gp120 and gp41 interact with GalCer. Gp120 interacts with host ITGA4/ITGB7 complex; on CD4+ T-cells, this interaction results in rapid activation of integrin ITGAL/LFA-1, which facilitates efficient cell-to-cell spreading of HIV-1. Gp120 interacts with cell-associated heparan sulfate; this interaction increases virus infectivity on permissive cells and may be involved in infection of CD4- cells.</text>
</comment>
<keyword evidence="31 32" id="KW-1160">Virus entry into host cell</keyword>
<dbReference type="GO" id="GO:0039654">
    <property type="term" value="P:fusion of virus membrane with host endosome membrane"/>
    <property type="evidence" value="ECO:0007669"/>
    <property type="project" value="UniProtKB-UniRule"/>
</dbReference>
<evidence type="ECO:0000259" key="35">
    <source>
        <dbReference type="Pfam" id="PF00516"/>
    </source>
</evidence>
<evidence type="ECO:0000256" key="8">
    <source>
        <dbReference type="ARBA" id="ARBA00022510"/>
    </source>
</evidence>
<feature type="region of interest" description="CD4-binding loop" evidence="32">
    <location>
        <begin position="364"/>
        <end position="374"/>
    </location>
</feature>
<keyword evidence="18 32" id="KW-0946">Virion</keyword>
<feature type="transmembrane region" description="Helical" evidence="33">
    <location>
        <begin position="675"/>
        <end position="702"/>
    </location>
</feature>
<accession>A0A1L4AN74</accession>
<keyword evidence="7 32" id="KW-1168">Fusion of virus membrane with host membrane</keyword>
<evidence type="ECO:0000256" key="23">
    <source>
        <dbReference type="ARBA" id="ARBA00023046"/>
    </source>
</evidence>
<feature type="disulfide bond" evidence="32">
    <location>
        <begin position="53"/>
        <end position="73"/>
    </location>
</feature>
<dbReference type="Pfam" id="PF00516">
    <property type="entry name" value="GP120"/>
    <property type="match status" value="1"/>
</dbReference>
<evidence type="ECO:0000259" key="36">
    <source>
        <dbReference type="Pfam" id="PF00517"/>
    </source>
</evidence>
<dbReference type="GO" id="GO:0019031">
    <property type="term" value="C:viral envelope"/>
    <property type="evidence" value="ECO:0007669"/>
    <property type="project" value="UniProtKB-KW"/>
</dbReference>
<keyword evidence="11 32" id="KW-0945">Host-virus interaction</keyword>
<dbReference type="GO" id="GO:1903908">
    <property type="term" value="P:positive regulation of plasma membrane raft polarization"/>
    <property type="evidence" value="ECO:0007669"/>
    <property type="project" value="UniProtKB-UniRule"/>
</dbReference>
<feature type="short sequence motif" description="Di-leucine internalization motif" evidence="32">
    <location>
        <begin position="859"/>
        <end position="860"/>
    </location>
</feature>
<comment type="domain">
    <text evidence="32">Some of the most genetically diverse regions of the viral genome are present in Env. They are called variable regions 1 through 5 (V1 through V5). Coreceptor usage of gp120 is determined mainly by the primary structure of the third variable region (V3) in the outer domain of gp120. The sequence of V3 determines which coreceptor, CCR5 and/or CXCR4 (corresponding to R5/macrophage, X4/T cell and R5X4/T cell and macrophage tropism), is used to trigger the fusion potential of the Env complex, and hence which cells the virus can infect. Binding to CCR5 involves a region adjacent in addition to V3.</text>
</comment>
<comment type="function">
    <text evidence="32">Transmembrane protein gp41: Acts as a class I viral fusion protein. Under the current model, the protein has at least 3 conformational states: pre-fusion native state, pre-hairpin intermediate state, and post-fusion hairpin state. During fusion of viral and target intracellular membranes, the coiled coil regions (heptad repeats) assume a trimer-of-hairpins structure, positioning the fusion peptide in close proximity to the C-terminal region of the ectodomain. The formation of this structure appears to drive apposition and subsequent fusion of viral and target cell membranes. Complete fusion occurs in host cell endosomes and is dynamin-dependent, however some lipid transfer might occur at the plasma membrane. The virus undergoes clathrin-dependent internalization long before endosomal fusion, thus minimizing the surface exposure of conserved viral epitopes during fusion and reducing the efficacy of inhibitors targeting these epitopes. Membranes fusion leads to delivery of the nucleocapsid into the cytoplasm.</text>
</comment>
<dbReference type="GO" id="GO:0019062">
    <property type="term" value="P:virion attachment to host cell"/>
    <property type="evidence" value="ECO:0007669"/>
    <property type="project" value="UniProtKB-UniRule"/>
</dbReference>
<feature type="transmembrane region" description="Helical" evidence="33">
    <location>
        <begin position="509"/>
        <end position="534"/>
    </location>
</feature>
<keyword evidence="28 32" id="KW-0325">Glycoprotein</keyword>
<dbReference type="GO" id="GO:0020002">
    <property type="term" value="C:host cell plasma membrane"/>
    <property type="evidence" value="ECO:0007669"/>
    <property type="project" value="UniProtKB-SubCell"/>
</dbReference>
<dbReference type="GO" id="GO:0019064">
    <property type="term" value="P:fusion of virus membrane with host plasma membrane"/>
    <property type="evidence" value="ECO:0007669"/>
    <property type="project" value="UniProtKB-UniRule"/>
</dbReference>
<dbReference type="GO" id="GO:0005198">
    <property type="term" value="F:structural molecule activity"/>
    <property type="evidence" value="ECO:0007669"/>
    <property type="project" value="UniProtKB-UniRule"/>
</dbReference>
<evidence type="ECO:0000256" key="5">
    <source>
        <dbReference type="ARBA" id="ARBA00004578"/>
    </source>
</evidence>
<dbReference type="GO" id="GO:0044175">
    <property type="term" value="C:host cell endosome membrane"/>
    <property type="evidence" value="ECO:0007669"/>
    <property type="project" value="UniProtKB-SubCell"/>
</dbReference>